<evidence type="ECO:0000313" key="3">
    <source>
        <dbReference type="Proteomes" id="UP000249873"/>
    </source>
</evidence>
<dbReference type="AlphaFoldDB" id="A0A2Z4G9D1"/>
<proteinExistence type="predicted"/>
<dbReference type="InterPro" id="IPR000157">
    <property type="entry name" value="TIR_dom"/>
</dbReference>
<dbReference type="GO" id="GO:0007165">
    <property type="term" value="P:signal transduction"/>
    <property type="evidence" value="ECO:0007669"/>
    <property type="project" value="InterPro"/>
</dbReference>
<evidence type="ECO:0000259" key="1">
    <source>
        <dbReference type="PROSITE" id="PS50104"/>
    </source>
</evidence>
<dbReference type="Proteomes" id="UP000249873">
    <property type="component" value="Chromosome"/>
</dbReference>
<name>A0A2Z4G9D1_9BACT</name>
<protein>
    <recommendedName>
        <fullName evidence="1">TIR domain-containing protein</fullName>
    </recommendedName>
</protein>
<accession>A0A2Z4G9D1</accession>
<reference evidence="2 3" key="1">
    <citation type="submission" date="2018-05" db="EMBL/GenBank/DDBJ databases">
        <title>Complete genome sequence of Arcticibacterium luteifluviistationis SM1504T, a cytophagaceae bacterium isolated from Arctic surface seawater.</title>
        <authorList>
            <person name="Li Y."/>
            <person name="Qin Q.-L."/>
        </authorList>
    </citation>
    <scope>NUCLEOTIDE SEQUENCE [LARGE SCALE GENOMIC DNA]</scope>
    <source>
        <strain evidence="2 3">SM1504</strain>
    </source>
</reference>
<sequence length="447" mass="50660">MSKIFISYRRNDSHSITGRIVDRLKDHFKTEEVFMDVEKIPPGVNFLDFTNQRLQGSEVVIPIIGTSWAKTLKDRESESDDFVRIEIEEAIKHRMPIIPVLVEGATMPKADDLPASIKQIVYHNSLQVRPDPDFEADTNKLIDFLKETVSLDALKPKEKSKTAVSDKLKYLGIGAVVLLALLTYLANRETCDYPKTGVLIADFQKNDNDGFANSVLTMIDASLLDSLYDVRAVGFQARDKQNYEQYVAEEFFGTICTPNGIFVNGFLSTEQEVFNLYTSFVNLSVGMPEYLNDNSLVLSNPSNIQFSIKEDAKYISELLISIIGIHEGRQKESLETLSKLYTTAGDNDELKANISFFKGQCYALNGDEKRAVNEYKKAQKTNNQELKTISSENMSKTDLIKQSYLKEPDTAKIRMTNIKFHQALENEILKFLRRTIRGNKINKILGI</sequence>
<dbReference type="OrthoDB" id="574237at2"/>
<dbReference type="KEGG" id="als:DJ013_05750"/>
<dbReference type="EMBL" id="CP029480">
    <property type="protein sequence ID" value="AWV97695.1"/>
    <property type="molecule type" value="Genomic_DNA"/>
</dbReference>
<dbReference type="SUPFAM" id="SSF52200">
    <property type="entry name" value="Toll/Interleukin receptor TIR domain"/>
    <property type="match status" value="1"/>
</dbReference>
<keyword evidence="3" id="KW-1185">Reference proteome</keyword>
<dbReference type="InterPro" id="IPR035897">
    <property type="entry name" value="Toll_tir_struct_dom_sf"/>
</dbReference>
<evidence type="ECO:0000313" key="2">
    <source>
        <dbReference type="EMBL" id="AWV97695.1"/>
    </source>
</evidence>
<dbReference type="RefSeq" id="WP_111370797.1">
    <property type="nucleotide sequence ID" value="NZ_CP029480.1"/>
</dbReference>
<gene>
    <name evidence="2" type="ORF">DJ013_05750</name>
</gene>
<dbReference type="Gene3D" id="3.40.50.10140">
    <property type="entry name" value="Toll/interleukin-1 receptor homology (TIR) domain"/>
    <property type="match status" value="1"/>
</dbReference>
<organism evidence="2 3">
    <name type="scientific">Arcticibacterium luteifluviistationis</name>
    <dbReference type="NCBI Taxonomy" id="1784714"/>
    <lineage>
        <taxon>Bacteria</taxon>
        <taxon>Pseudomonadati</taxon>
        <taxon>Bacteroidota</taxon>
        <taxon>Cytophagia</taxon>
        <taxon>Cytophagales</taxon>
        <taxon>Leadbetterellaceae</taxon>
        <taxon>Arcticibacterium</taxon>
    </lineage>
</organism>
<dbReference type="Pfam" id="PF13676">
    <property type="entry name" value="TIR_2"/>
    <property type="match status" value="1"/>
</dbReference>
<feature type="domain" description="TIR" evidence="1">
    <location>
        <begin position="1"/>
        <end position="149"/>
    </location>
</feature>
<dbReference type="PROSITE" id="PS50104">
    <property type="entry name" value="TIR"/>
    <property type="match status" value="1"/>
</dbReference>